<gene>
    <name evidence="2" type="ORF">GCM10010185_17690</name>
</gene>
<keyword evidence="1" id="KW-0812">Transmembrane</keyword>
<organism evidence="2 3">
    <name type="scientific">Saccharothrix coeruleofusca</name>
    <dbReference type="NCBI Taxonomy" id="33919"/>
    <lineage>
        <taxon>Bacteria</taxon>
        <taxon>Bacillati</taxon>
        <taxon>Actinomycetota</taxon>
        <taxon>Actinomycetes</taxon>
        <taxon>Pseudonocardiales</taxon>
        <taxon>Pseudonocardiaceae</taxon>
        <taxon>Saccharothrix</taxon>
    </lineage>
</organism>
<dbReference type="EMBL" id="BMRG01000003">
    <property type="protein sequence ID" value="GGP46477.1"/>
    <property type="molecule type" value="Genomic_DNA"/>
</dbReference>
<proteinExistence type="predicted"/>
<feature type="transmembrane region" description="Helical" evidence="1">
    <location>
        <begin position="56"/>
        <end position="77"/>
    </location>
</feature>
<keyword evidence="1" id="KW-1133">Transmembrane helix</keyword>
<sequence length="205" mass="22019">MTAGRTGGEGGDVDQVVVDIGTRDSRRVVVGGVVALFFGLSGLAGAVIAFRDGEPVGGSVALVIGLVLTAIPVLVLVSWKKVSRPRLLVLEVPGVRWDDPQGTPWAVPWHELSAVSVSRTRERVTSLATLLLRKTMVRLDLFPADPNAFRARHPGMAHLARPDGRYRVPLGDAARLVPVLDRAATRYAPRLYRGVQDEGFTVGLT</sequence>
<keyword evidence="1" id="KW-0472">Membrane</keyword>
<evidence type="ECO:0000256" key="1">
    <source>
        <dbReference type="SAM" id="Phobius"/>
    </source>
</evidence>
<name>A0A918AKW9_9PSEU</name>
<reference evidence="2" key="2">
    <citation type="submission" date="2020-09" db="EMBL/GenBank/DDBJ databases">
        <authorList>
            <person name="Sun Q."/>
            <person name="Ohkuma M."/>
        </authorList>
    </citation>
    <scope>NUCLEOTIDE SEQUENCE</scope>
    <source>
        <strain evidence="2">JCM 3313</strain>
    </source>
</reference>
<accession>A0A918AKW9</accession>
<evidence type="ECO:0000313" key="3">
    <source>
        <dbReference type="Proteomes" id="UP000639606"/>
    </source>
</evidence>
<protein>
    <submittedName>
        <fullName evidence="2">Uncharacterized protein</fullName>
    </submittedName>
</protein>
<reference evidence="2" key="1">
    <citation type="journal article" date="2014" name="Int. J. Syst. Evol. Microbiol.">
        <title>Complete genome sequence of Corynebacterium casei LMG S-19264T (=DSM 44701T), isolated from a smear-ripened cheese.</title>
        <authorList>
            <consortium name="US DOE Joint Genome Institute (JGI-PGF)"/>
            <person name="Walter F."/>
            <person name="Albersmeier A."/>
            <person name="Kalinowski J."/>
            <person name="Ruckert C."/>
        </authorList>
    </citation>
    <scope>NUCLEOTIDE SEQUENCE</scope>
    <source>
        <strain evidence="2">JCM 3313</strain>
    </source>
</reference>
<dbReference type="AlphaFoldDB" id="A0A918AKW9"/>
<keyword evidence="3" id="KW-1185">Reference proteome</keyword>
<dbReference type="Proteomes" id="UP000639606">
    <property type="component" value="Unassembled WGS sequence"/>
</dbReference>
<feature type="transmembrane region" description="Helical" evidence="1">
    <location>
        <begin position="28"/>
        <end position="50"/>
    </location>
</feature>
<evidence type="ECO:0000313" key="2">
    <source>
        <dbReference type="EMBL" id="GGP46477.1"/>
    </source>
</evidence>
<comment type="caution">
    <text evidence="2">The sequence shown here is derived from an EMBL/GenBank/DDBJ whole genome shotgun (WGS) entry which is preliminary data.</text>
</comment>